<evidence type="ECO:0000256" key="3">
    <source>
        <dbReference type="ARBA" id="ARBA00023274"/>
    </source>
</evidence>
<dbReference type="SUPFAM" id="SSF52166">
    <property type="entry name" value="Ribosomal protein L4"/>
    <property type="match status" value="1"/>
</dbReference>
<organism evidence="4 5">
    <name type="scientific">Syntrophomonas wolfei</name>
    <dbReference type="NCBI Taxonomy" id="863"/>
    <lineage>
        <taxon>Bacteria</taxon>
        <taxon>Bacillati</taxon>
        <taxon>Bacillota</taxon>
        <taxon>Clostridia</taxon>
        <taxon>Eubacteriales</taxon>
        <taxon>Syntrophomonadaceae</taxon>
        <taxon>Syntrophomonas</taxon>
    </lineage>
</organism>
<reference evidence="4 5" key="1">
    <citation type="journal article" date="2018" name="Nat. Biotechnol.">
        <title>A standardized bacterial taxonomy based on genome phylogeny substantially revises the tree of life.</title>
        <authorList>
            <person name="Parks D.H."/>
            <person name="Chuvochina M."/>
            <person name="Waite D.W."/>
            <person name="Rinke C."/>
            <person name="Skarshewski A."/>
            <person name="Chaumeil P.A."/>
            <person name="Hugenholtz P."/>
        </authorList>
    </citation>
    <scope>NUCLEOTIDE SEQUENCE [LARGE SCALE GENOMIC DNA]</scope>
    <source>
        <strain evidence="4">UBA10948</strain>
    </source>
</reference>
<accession>A0A354Z190</accession>
<evidence type="ECO:0000313" key="5">
    <source>
        <dbReference type="Proteomes" id="UP000263273"/>
    </source>
</evidence>
<dbReference type="InterPro" id="IPR023574">
    <property type="entry name" value="Ribosomal_uL4_dom_sf"/>
</dbReference>
<dbReference type="Proteomes" id="UP000263273">
    <property type="component" value="Unassembled WGS sequence"/>
</dbReference>
<dbReference type="GO" id="GO:0005840">
    <property type="term" value="C:ribosome"/>
    <property type="evidence" value="ECO:0007669"/>
    <property type="project" value="UniProtKB-KW"/>
</dbReference>
<dbReference type="EMBL" id="DNZF01000212">
    <property type="protein sequence ID" value="HBK54227.1"/>
    <property type="molecule type" value="Genomic_DNA"/>
</dbReference>
<dbReference type="AlphaFoldDB" id="A0A354Z190"/>
<sequence length="26" mass="3064">NVYDLLHYDTLLITREAVARIEEVFA</sequence>
<dbReference type="GO" id="GO:1990904">
    <property type="term" value="C:ribonucleoprotein complex"/>
    <property type="evidence" value="ECO:0007669"/>
    <property type="project" value="UniProtKB-KW"/>
</dbReference>
<dbReference type="GO" id="GO:0006412">
    <property type="term" value="P:translation"/>
    <property type="evidence" value="ECO:0007669"/>
    <property type="project" value="InterPro"/>
</dbReference>
<keyword evidence="2 4" id="KW-0689">Ribosomal protein</keyword>
<evidence type="ECO:0000256" key="1">
    <source>
        <dbReference type="ARBA" id="ARBA00010528"/>
    </source>
</evidence>
<keyword evidence="3" id="KW-0687">Ribonucleoprotein</keyword>
<dbReference type="Gene3D" id="3.40.1370.10">
    <property type="match status" value="1"/>
</dbReference>
<name>A0A354Z190_9FIRM</name>
<protein>
    <submittedName>
        <fullName evidence="4">50S ribosomal protein L4</fullName>
    </submittedName>
</protein>
<comment type="similarity">
    <text evidence="1">Belongs to the universal ribosomal protein uL4 family.</text>
</comment>
<evidence type="ECO:0000313" key="4">
    <source>
        <dbReference type="EMBL" id="HBK54227.1"/>
    </source>
</evidence>
<evidence type="ECO:0000256" key="2">
    <source>
        <dbReference type="ARBA" id="ARBA00022980"/>
    </source>
</evidence>
<dbReference type="GO" id="GO:0003735">
    <property type="term" value="F:structural constituent of ribosome"/>
    <property type="evidence" value="ECO:0007669"/>
    <property type="project" value="InterPro"/>
</dbReference>
<feature type="non-terminal residue" evidence="4">
    <location>
        <position position="1"/>
    </location>
</feature>
<proteinExistence type="inferred from homology"/>
<gene>
    <name evidence="4" type="ORF">DDZ44_09855</name>
</gene>
<comment type="caution">
    <text evidence="4">The sequence shown here is derived from an EMBL/GenBank/DDBJ whole genome shotgun (WGS) entry which is preliminary data.</text>
</comment>